<dbReference type="Gene3D" id="3.40.50.300">
    <property type="entry name" value="P-loop containing nucleotide triphosphate hydrolases"/>
    <property type="match status" value="1"/>
</dbReference>
<keyword evidence="10 11" id="KW-0131">Cell cycle</keyword>
<name>A0A0D6PEP9_9PROT</name>
<dbReference type="SMART" id="SM00382">
    <property type="entry name" value="AAA"/>
    <property type="match status" value="1"/>
</dbReference>
<dbReference type="STRING" id="1120923.SAMN02746095_01457"/>
<dbReference type="AlphaFoldDB" id="A0A0D6PEP9"/>
<keyword evidence="6 11" id="KW-0132">Cell division</keyword>
<evidence type="ECO:0000256" key="10">
    <source>
        <dbReference type="ARBA" id="ARBA00023306"/>
    </source>
</evidence>
<dbReference type="PANTHER" id="PTHR24220">
    <property type="entry name" value="IMPORT ATP-BINDING PROTEIN"/>
    <property type="match status" value="1"/>
</dbReference>
<comment type="similarity">
    <text evidence="3 11">Belongs to the ABC transporter superfamily.</text>
</comment>
<evidence type="ECO:0000256" key="9">
    <source>
        <dbReference type="ARBA" id="ARBA00023136"/>
    </source>
</evidence>
<evidence type="ECO:0000256" key="5">
    <source>
        <dbReference type="ARBA" id="ARBA00022475"/>
    </source>
</evidence>
<evidence type="ECO:0000256" key="2">
    <source>
        <dbReference type="ARBA" id="ARBA00004202"/>
    </source>
</evidence>
<evidence type="ECO:0000256" key="4">
    <source>
        <dbReference type="ARBA" id="ARBA00020019"/>
    </source>
</evidence>
<keyword evidence="5 11" id="KW-1003">Cell membrane</keyword>
<gene>
    <name evidence="11" type="primary">ftsE</name>
    <name evidence="13" type="ORF">Aam_039_019</name>
</gene>
<keyword evidence="7 11" id="KW-0547">Nucleotide-binding</keyword>
<dbReference type="InterPro" id="IPR003439">
    <property type="entry name" value="ABC_transporter-like_ATP-bd"/>
</dbReference>
<comment type="function">
    <text evidence="1">Part of the ABC transporter FtsEX involved in cellular division. Important for assembly or stability of the septal ring.</text>
</comment>
<reference evidence="13 14" key="1">
    <citation type="submission" date="2012-11" db="EMBL/GenBank/DDBJ databases">
        <title>Whole genome sequence of Acidocella aminolytica 101 = DSM 11237.</title>
        <authorList>
            <person name="Azuma Y."/>
            <person name="Higashiura N."/>
            <person name="Hirakawa H."/>
            <person name="Matsushita K."/>
        </authorList>
    </citation>
    <scope>NUCLEOTIDE SEQUENCE [LARGE SCALE GENOMIC DNA]</scope>
    <source>
        <strain evidence="14">101 / DSM 11237</strain>
    </source>
</reference>
<dbReference type="InterPro" id="IPR003593">
    <property type="entry name" value="AAA+_ATPase"/>
</dbReference>
<accession>A0A0D6PEP9</accession>
<dbReference type="Pfam" id="PF00005">
    <property type="entry name" value="ABC_tran"/>
    <property type="match status" value="1"/>
</dbReference>
<dbReference type="OrthoDB" id="9802264at2"/>
<dbReference type="RefSeq" id="WP_048878562.1">
    <property type="nucleotide sequence ID" value="NZ_BANC01000039.1"/>
</dbReference>
<dbReference type="NCBIfam" id="TIGR02673">
    <property type="entry name" value="FtsE"/>
    <property type="match status" value="1"/>
</dbReference>
<dbReference type="SUPFAM" id="SSF52540">
    <property type="entry name" value="P-loop containing nucleoside triphosphate hydrolases"/>
    <property type="match status" value="1"/>
</dbReference>
<dbReference type="PROSITE" id="PS00211">
    <property type="entry name" value="ABC_TRANSPORTER_1"/>
    <property type="match status" value="1"/>
</dbReference>
<dbReference type="InterPro" id="IPR005286">
    <property type="entry name" value="Cell_div_FtsE"/>
</dbReference>
<dbReference type="InterPro" id="IPR027417">
    <property type="entry name" value="P-loop_NTPase"/>
</dbReference>
<dbReference type="FunFam" id="3.40.50.300:FF:000056">
    <property type="entry name" value="Cell division ATP-binding protein FtsE"/>
    <property type="match status" value="1"/>
</dbReference>
<dbReference type="GO" id="GO:0005524">
    <property type="term" value="F:ATP binding"/>
    <property type="evidence" value="ECO:0007669"/>
    <property type="project" value="UniProtKB-UniRule"/>
</dbReference>
<dbReference type="EMBL" id="BANC01000039">
    <property type="protein sequence ID" value="GAN80137.1"/>
    <property type="molecule type" value="Genomic_DNA"/>
</dbReference>
<dbReference type="InterPro" id="IPR017871">
    <property type="entry name" value="ABC_transporter-like_CS"/>
</dbReference>
<keyword evidence="9 11" id="KW-0472">Membrane</keyword>
<dbReference type="GO" id="GO:0016887">
    <property type="term" value="F:ATP hydrolysis activity"/>
    <property type="evidence" value="ECO:0007669"/>
    <property type="project" value="InterPro"/>
</dbReference>
<dbReference type="InterPro" id="IPR015854">
    <property type="entry name" value="ABC_transpr_LolD-like"/>
</dbReference>
<protein>
    <recommendedName>
        <fullName evidence="4 11">Cell division ATP-binding protein FtsE</fullName>
    </recommendedName>
</protein>
<organism evidence="13 14">
    <name type="scientific">Acidocella aminolytica 101 = DSM 11237</name>
    <dbReference type="NCBI Taxonomy" id="1120923"/>
    <lineage>
        <taxon>Bacteria</taxon>
        <taxon>Pseudomonadati</taxon>
        <taxon>Pseudomonadota</taxon>
        <taxon>Alphaproteobacteria</taxon>
        <taxon>Acetobacterales</taxon>
        <taxon>Acidocellaceae</taxon>
        <taxon>Acidocella</taxon>
    </lineage>
</organism>
<evidence type="ECO:0000313" key="14">
    <source>
        <dbReference type="Proteomes" id="UP000032668"/>
    </source>
</evidence>
<dbReference type="PROSITE" id="PS50893">
    <property type="entry name" value="ABC_TRANSPORTER_2"/>
    <property type="match status" value="1"/>
</dbReference>
<feature type="domain" description="ABC transporter" evidence="12">
    <location>
        <begin position="2"/>
        <end position="224"/>
    </location>
</feature>
<comment type="subunit">
    <text evidence="11">Homodimer. Forms a membrane-associated complex with FtsX.</text>
</comment>
<dbReference type="GO" id="GO:0022857">
    <property type="term" value="F:transmembrane transporter activity"/>
    <property type="evidence" value="ECO:0007669"/>
    <property type="project" value="TreeGrafter"/>
</dbReference>
<evidence type="ECO:0000256" key="3">
    <source>
        <dbReference type="ARBA" id="ARBA00005417"/>
    </source>
</evidence>
<proteinExistence type="inferred from homology"/>
<dbReference type="GO" id="GO:0005886">
    <property type="term" value="C:plasma membrane"/>
    <property type="evidence" value="ECO:0007669"/>
    <property type="project" value="UniProtKB-SubCell"/>
</dbReference>
<dbReference type="PANTHER" id="PTHR24220:SF470">
    <property type="entry name" value="CELL DIVISION ATP-BINDING PROTEIN FTSE"/>
    <property type="match status" value="1"/>
</dbReference>
<keyword evidence="14" id="KW-1185">Reference proteome</keyword>
<comment type="caution">
    <text evidence="13">The sequence shown here is derived from an EMBL/GenBank/DDBJ whole genome shotgun (WGS) entry which is preliminary data.</text>
</comment>
<sequence length="224" mass="25224">MVRFDDVWLRYRHTTRAAEAEALRGISFEIEEGGFRWLTGPSGAGKTSLLKLIYLAEHPARGRIEILGTRAARTTRREAALLRRRIGVVYQDFRLLPQLDAYDNVALPMRLARRSEAQVQADVTEILRWVGLAHRMHARPDELSGGEQQRIAIARAVVARPKLLVADEPTGNLDDEQAERLMLLITALNKLGTTVIVATHNTQLVQHYPFPRLGLENGRLVHDG</sequence>
<comment type="subcellular location">
    <subcellularLocation>
        <location evidence="11">Cell inner membrane</location>
        <topology evidence="11">Peripheral membrane protein</topology>
        <orientation evidence="11">Cytoplasmic side</orientation>
    </subcellularLocation>
    <subcellularLocation>
        <location evidence="2">Cell membrane</location>
        <topology evidence="2">Peripheral membrane protein</topology>
    </subcellularLocation>
</comment>
<evidence type="ECO:0000256" key="8">
    <source>
        <dbReference type="ARBA" id="ARBA00022840"/>
    </source>
</evidence>
<dbReference type="GO" id="GO:0051301">
    <property type="term" value="P:cell division"/>
    <property type="evidence" value="ECO:0007669"/>
    <property type="project" value="UniProtKB-UniRule"/>
</dbReference>
<dbReference type="Proteomes" id="UP000032668">
    <property type="component" value="Unassembled WGS sequence"/>
</dbReference>
<evidence type="ECO:0000256" key="1">
    <source>
        <dbReference type="ARBA" id="ARBA00002579"/>
    </source>
</evidence>
<evidence type="ECO:0000256" key="7">
    <source>
        <dbReference type="ARBA" id="ARBA00022741"/>
    </source>
</evidence>
<evidence type="ECO:0000256" key="11">
    <source>
        <dbReference type="RuleBase" id="RU365094"/>
    </source>
</evidence>
<evidence type="ECO:0000313" key="13">
    <source>
        <dbReference type="EMBL" id="GAN80137.1"/>
    </source>
</evidence>
<evidence type="ECO:0000259" key="12">
    <source>
        <dbReference type="PROSITE" id="PS50893"/>
    </source>
</evidence>
<keyword evidence="8 11" id="KW-0067">ATP-binding</keyword>
<evidence type="ECO:0000256" key="6">
    <source>
        <dbReference type="ARBA" id="ARBA00022618"/>
    </source>
</evidence>